<dbReference type="AlphaFoldDB" id="A0A1B7SDJ8"/>
<protein>
    <submittedName>
        <fullName evidence="1">Uncharacterized protein</fullName>
    </submittedName>
</protein>
<keyword evidence="2" id="KW-1185">Reference proteome</keyword>
<reference evidence="1" key="2">
    <citation type="submission" date="2021-01" db="EMBL/GenBank/DDBJ databases">
        <authorList>
            <person name="Schikora-Tamarit M.A."/>
        </authorList>
    </citation>
    <scope>NUCLEOTIDE SEQUENCE</scope>
    <source>
        <strain evidence="1">NCAIM Y.01608</strain>
    </source>
</reference>
<dbReference type="Proteomes" id="UP000788993">
    <property type="component" value="Unassembled WGS sequence"/>
</dbReference>
<evidence type="ECO:0000313" key="2">
    <source>
        <dbReference type="Proteomes" id="UP000788993"/>
    </source>
</evidence>
<proteinExistence type="predicted"/>
<sequence length="295" mass="33842">MSRILLNNNFKLLKVRTLGQESVVDRMCYDELHSNIEVADFKKKIVSAILANELYKSHNSGLLIPTSSRFYSNGRSMSEKPDFADVHQHLELKLRIKEFECEERHLKMGAIRFKLLNVIPYQIMVFIEIEPGTVLLMARMLPKLYQVATDFLVNDIGSLISPLELSDDFLKNTLNSTIEELGSSLVGELELAFANIKTTNNALNQIIINVPAIDVDKFPKTDFTTSLFKYLRKSTALDFEQLRLTKIRCNLYLFLSEGRLRFTNELSFAPFFDESDPRPSLWPFVLSICDLCISK</sequence>
<comment type="caution">
    <text evidence="1">The sequence shown here is derived from an EMBL/GenBank/DDBJ whole genome shotgun (WGS) entry which is preliminary data.</text>
</comment>
<reference evidence="1" key="1">
    <citation type="journal article" date="2021" name="Open Biol.">
        <title>Shared evolutionary footprints suggest mitochondrial oxidative damage underlies multiple complex I losses in fungi.</title>
        <authorList>
            <person name="Schikora-Tamarit M.A."/>
            <person name="Marcet-Houben M."/>
            <person name="Nosek J."/>
            <person name="Gabaldon T."/>
        </authorList>
    </citation>
    <scope>NUCLEOTIDE SEQUENCE</scope>
    <source>
        <strain evidence="1">NCAIM Y.01608</strain>
    </source>
</reference>
<name>A0A1B7SDJ8_9ASCO</name>
<evidence type="ECO:0000313" key="1">
    <source>
        <dbReference type="EMBL" id="KAH3667678.1"/>
    </source>
</evidence>
<dbReference type="InterPro" id="IPR025204">
    <property type="entry name" value="CENP-L"/>
</dbReference>
<dbReference type="Pfam" id="PF13092">
    <property type="entry name" value="CENP-L"/>
    <property type="match status" value="1"/>
</dbReference>
<dbReference type="EMBL" id="JAEUBD010001062">
    <property type="protein sequence ID" value="KAH3667678.1"/>
    <property type="molecule type" value="Genomic_DNA"/>
</dbReference>
<organism evidence="1 2">
    <name type="scientific">Ogataea polymorpha</name>
    <dbReference type="NCBI Taxonomy" id="460523"/>
    <lineage>
        <taxon>Eukaryota</taxon>
        <taxon>Fungi</taxon>
        <taxon>Dikarya</taxon>
        <taxon>Ascomycota</taxon>
        <taxon>Saccharomycotina</taxon>
        <taxon>Pichiomycetes</taxon>
        <taxon>Pichiales</taxon>
        <taxon>Pichiaceae</taxon>
        <taxon>Ogataea</taxon>
    </lineage>
</organism>
<dbReference type="RefSeq" id="XP_018209527.1">
    <property type="nucleotide sequence ID" value="XM_018355013.1"/>
</dbReference>
<accession>A0A1B7SDJ8</accession>
<dbReference type="OrthoDB" id="3995864at2759"/>
<gene>
    <name evidence="1" type="ORF">OGATHE_003201</name>
</gene>